<dbReference type="RefSeq" id="WP_034841668.1">
    <property type="nucleotide sequence ID" value="NZ_JANX01000259.1"/>
</dbReference>
<feature type="non-terminal residue" evidence="1">
    <location>
        <position position="79"/>
    </location>
</feature>
<name>A0A0A0D460_9PROT</name>
<evidence type="ECO:0000313" key="1">
    <source>
        <dbReference type="EMBL" id="KGM32820.1"/>
    </source>
</evidence>
<sequence>MQGIVHVTPAIWLRDEERSPVCLGDADDLADWLGRTCALLMRTASVGDRQVLELEGLLARVEAVIDAGDPFLPAELRRD</sequence>
<organism evidence="1 2">
    <name type="scientific">Inquilinus limosus MP06</name>
    <dbReference type="NCBI Taxonomy" id="1398085"/>
    <lineage>
        <taxon>Bacteria</taxon>
        <taxon>Pseudomonadati</taxon>
        <taxon>Pseudomonadota</taxon>
        <taxon>Alphaproteobacteria</taxon>
        <taxon>Rhodospirillales</taxon>
        <taxon>Rhodospirillaceae</taxon>
        <taxon>Inquilinus</taxon>
    </lineage>
</organism>
<evidence type="ECO:0000313" key="2">
    <source>
        <dbReference type="Proteomes" id="UP000029995"/>
    </source>
</evidence>
<reference evidence="1 2" key="1">
    <citation type="submission" date="2014-01" db="EMBL/GenBank/DDBJ databases">
        <title>Genome sequence determination for a cystic fibrosis isolate, Inquilinus limosus.</title>
        <authorList>
            <person name="Pino M."/>
            <person name="Di Conza J."/>
            <person name="Gutkind G."/>
        </authorList>
    </citation>
    <scope>NUCLEOTIDE SEQUENCE [LARGE SCALE GENOMIC DNA]</scope>
    <source>
        <strain evidence="1 2">MP06</strain>
    </source>
</reference>
<accession>A0A0A0D460</accession>
<dbReference type="AlphaFoldDB" id="A0A0A0D460"/>
<dbReference type="EMBL" id="JANX01000259">
    <property type="protein sequence ID" value="KGM32820.1"/>
    <property type="molecule type" value="Genomic_DNA"/>
</dbReference>
<dbReference type="Proteomes" id="UP000029995">
    <property type="component" value="Unassembled WGS sequence"/>
</dbReference>
<gene>
    <name evidence="1" type="ORF">P409_19240</name>
</gene>
<proteinExistence type="predicted"/>
<comment type="caution">
    <text evidence="1">The sequence shown here is derived from an EMBL/GenBank/DDBJ whole genome shotgun (WGS) entry which is preliminary data.</text>
</comment>
<dbReference type="OrthoDB" id="7363293at2"/>
<protein>
    <submittedName>
        <fullName evidence="1">Uncharacterized protein</fullName>
    </submittedName>
</protein>